<protein>
    <submittedName>
        <fullName evidence="3">Uncharacterized protein</fullName>
    </submittedName>
</protein>
<organism evidence="3 4">
    <name type="scientific">Arabis alpina</name>
    <name type="common">Alpine rock-cress</name>
    <dbReference type="NCBI Taxonomy" id="50452"/>
    <lineage>
        <taxon>Eukaryota</taxon>
        <taxon>Viridiplantae</taxon>
        <taxon>Streptophyta</taxon>
        <taxon>Embryophyta</taxon>
        <taxon>Tracheophyta</taxon>
        <taxon>Spermatophyta</taxon>
        <taxon>Magnoliopsida</taxon>
        <taxon>eudicotyledons</taxon>
        <taxon>Gunneridae</taxon>
        <taxon>Pentapetalae</taxon>
        <taxon>rosids</taxon>
        <taxon>malvids</taxon>
        <taxon>Brassicales</taxon>
        <taxon>Brassicaceae</taxon>
        <taxon>Arabideae</taxon>
        <taxon>Arabis</taxon>
    </lineage>
</organism>
<evidence type="ECO:0000256" key="1">
    <source>
        <dbReference type="SAM" id="Coils"/>
    </source>
</evidence>
<reference evidence="4" key="1">
    <citation type="journal article" date="2015" name="Nat. Plants">
        <title>Genome expansion of Arabis alpina linked with retrotransposition and reduced symmetric DNA methylation.</title>
        <authorList>
            <person name="Willing E.M."/>
            <person name="Rawat V."/>
            <person name="Mandakova T."/>
            <person name="Maumus F."/>
            <person name="James G.V."/>
            <person name="Nordstroem K.J."/>
            <person name="Becker C."/>
            <person name="Warthmann N."/>
            <person name="Chica C."/>
            <person name="Szarzynska B."/>
            <person name="Zytnicki M."/>
            <person name="Albani M.C."/>
            <person name="Kiefer C."/>
            <person name="Bergonzi S."/>
            <person name="Castaings L."/>
            <person name="Mateos J.L."/>
            <person name="Berns M.C."/>
            <person name="Bujdoso N."/>
            <person name="Piofczyk T."/>
            <person name="de Lorenzo L."/>
            <person name="Barrero-Sicilia C."/>
            <person name="Mateos I."/>
            <person name="Piednoel M."/>
            <person name="Hagmann J."/>
            <person name="Chen-Min-Tao R."/>
            <person name="Iglesias-Fernandez R."/>
            <person name="Schuster S.C."/>
            <person name="Alonso-Blanco C."/>
            <person name="Roudier F."/>
            <person name="Carbonero P."/>
            <person name="Paz-Ares J."/>
            <person name="Davis S.J."/>
            <person name="Pecinka A."/>
            <person name="Quesneville H."/>
            <person name="Colot V."/>
            <person name="Lysak M.A."/>
            <person name="Weigel D."/>
            <person name="Coupland G."/>
            <person name="Schneeberger K."/>
        </authorList>
    </citation>
    <scope>NUCLEOTIDE SEQUENCE [LARGE SCALE GENOMIC DNA]</scope>
    <source>
        <strain evidence="4">cv. Pajares</strain>
    </source>
</reference>
<feature type="coiled-coil region" evidence="1">
    <location>
        <begin position="155"/>
        <end position="182"/>
    </location>
</feature>
<feature type="non-terminal residue" evidence="3">
    <location>
        <position position="184"/>
    </location>
</feature>
<evidence type="ECO:0000313" key="4">
    <source>
        <dbReference type="Proteomes" id="UP000029120"/>
    </source>
</evidence>
<gene>
    <name evidence="3" type="ORF">AALP_AAs72829U000100</name>
</gene>
<dbReference type="Proteomes" id="UP000029120">
    <property type="component" value="Unassembled WGS sequence"/>
</dbReference>
<keyword evidence="4" id="KW-1185">Reference proteome</keyword>
<proteinExistence type="predicted"/>
<evidence type="ECO:0000256" key="2">
    <source>
        <dbReference type="SAM" id="MobiDB-lite"/>
    </source>
</evidence>
<name>A0A087G354_ARAAL</name>
<feature type="compositionally biased region" description="Basic and acidic residues" evidence="2">
    <location>
        <begin position="66"/>
        <end position="77"/>
    </location>
</feature>
<evidence type="ECO:0000313" key="3">
    <source>
        <dbReference type="EMBL" id="KFK24306.1"/>
    </source>
</evidence>
<sequence>GSARLSFREQMALEAAAKVRGSSGIGTPRVVIPTTSTPPASSTRARAAQPSALKTALAPPSSSDVAEFRRLSAERARVSSGKGKGVDRVTPSKRQRTDAFPAAALGGEASASDGDGLLRGEAYSVVKSRYSELSLLFDRLVGDYDQDVRSRGSELSAAKEAYATLQSRLNETVERNEALERDAL</sequence>
<keyword evidence="1" id="KW-0175">Coiled coil</keyword>
<dbReference type="Gramene" id="KFK24306">
    <property type="protein sequence ID" value="KFK24306"/>
    <property type="gene ID" value="AALP_AAs72829U000100"/>
</dbReference>
<feature type="region of interest" description="Disordered" evidence="2">
    <location>
        <begin position="19"/>
        <end position="99"/>
    </location>
</feature>
<dbReference type="AlphaFoldDB" id="A0A087G354"/>
<feature type="compositionally biased region" description="Low complexity" evidence="2">
    <location>
        <begin position="33"/>
        <end position="52"/>
    </location>
</feature>
<accession>A0A087G354</accession>
<feature type="non-terminal residue" evidence="3">
    <location>
        <position position="1"/>
    </location>
</feature>
<dbReference type="EMBL" id="KL970230">
    <property type="protein sequence ID" value="KFK24306.1"/>
    <property type="molecule type" value="Genomic_DNA"/>
</dbReference>